<dbReference type="OrthoDB" id="649979at2"/>
<dbReference type="Pfam" id="PF13847">
    <property type="entry name" value="Methyltransf_31"/>
    <property type="match status" value="1"/>
</dbReference>
<dbReference type="InterPro" id="IPR029063">
    <property type="entry name" value="SAM-dependent_MTases_sf"/>
</dbReference>
<feature type="domain" description="Methyltransferase" evidence="1">
    <location>
        <begin position="47"/>
        <end position="151"/>
    </location>
</feature>
<name>A0A553JP74_SHEHA</name>
<evidence type="ECO:0000313" key="3">
    <source>
        <dbReference type="Proteomes" id="UP000318126"/>
    </source>
</evidence>
<dbReference type="CDD" id="cd02440">
    <property type="entry name" value="AdoMet_MTases"/>
    <property type="match status" value="1"/>
</dbReference>
<comment type="caution">
    <text evidence="2">The sequence shown here is derived from an EMBL/GenBank/DDBJ whole genome shotgun (WGS) entry which is preliminary data.</text>
</comment>
<dbReference type="EMBL" id="VKGK01000011">
    <property type="protein sequence ID" value="TRY14268.1"/>
    <property type="molecule type" value="Genomic_DNA"/>
</dbReference>
<dbReference type="GO" id="GO:0032259">
    <property type="term" value="P:methylation"/>
    <property type="evidence" value="ECO:0007669"/>
    <property type="project" value="UniProtKB-KW"/>
</dbReference>
<dbReference type="RefSeq" id="WP_144040153.1">
    <property type="nucleotide sequence ID" value="NZ_BMPL01000010.1"/>
</dbReference>
<dbReference type="AlphaFoldDB" id="A0A553JP74"/>
<keyword evidence="2" id="KW-0808">Transferase</keyword>
<dbReference type="Proteomes" id="UP000318126">
    <property type="component" value="Unassembled WGS sequence"/>
</dbReference>
<gene>
    <name evidence="2" type="ORF">FN961_10570</name>
</gene>
<dbReference type="SUPFAM" id="SSF53335">
    <property type="entry name" value="S-adenosyl-L-methionine-dependent methyltransferases"/>
    <property type="match status" value="1"/>
</dbReference>
<evidence type="ECO:0000259" key="1">
    <source>
        <dbReference type="Pfam" id="PF13847"/>
    </source>
</evidence>
<protein>
    <submittedName>
        <fullName evidence="2">Class I SAM-dependent methyltransferase</fullName>
    </submittedName>
</protein>
<keyword evidence="3" id="KW-1185">Reference proteome</keyword>
<dbReference type="InterPro" id="IPR025714">
    <property type="entry name" value="Methyltranfer_dom"/>
</dbReference>
<sequence>MDQTTSKVKDMYEQYPYPSGEPTIRPGFDIRLLLSYVALKRDSNRPLEVLDAGCGRGPGVIGAASLQPKVNFTAIDINSVGLAEARENAKARGLTNINFIQADLMTLEGVDVPEGGFDVIYSSGVLHHLADPQVGLNNLTKILAPHGVISLMLYGSFGRQALYRLIEGINILSPKDDPIESRIPIGRLLSKAAEETIFKDTYLKSTYLNPDVEFVDTCLNVNEVSYDIADLWQFIEQANMKFVRWVEPDVWSIEKRFNDPELLDKLRELSEFEQYQVIERLFEIPKLDFIICGAGNNARERITAAEIGSCTLVVNPEASFFIEKRNQDQAQRIESVGYKVRHRKEQGVSDPILAQLILLLADQTISFSGEELIKVLSQSGVDREIASEVILDLLDEEIIFIP</sequence>
<reference evidence="3" key="1">
    <citation type="submission" date="2019-07" db="EMBL/GenBank/DDBJ databases">
        <title>Shewanella sp. YLB-08 draft genomic sequence.</title>
        <authorList>
            <person name="Yu L."/>
        </authorList>
    </citation>
    <scope>NUCLEOTIDE SEQUENCE [LARGE SCALE GENOMIC DNA]</scope>
    <source>
        <strain evidence="3">JCM 20706</strain>
    </source>
</reference>
<dbReference type="PANTHER" id="PTHR43861">
    <property type="entry name" value="TRANS-ACONITATE 2-METHYLTRANSFERASE-RELATED"/>
    <property type="match status" value="1"/>
</dbReference>
<dbReference type="Gene3D" id="3.40.50.150">
    <property type="entry name" value="Vaccinia Virus protein VP39"/>
    <property type="match status" value="1"/>
</dbReference>
<accession>A0A553JP74</accession>
<proteinExistence type="predicted"/>
<keyword evidence="2" id="KW-0489">Methyltransferase</keyword>
<organism evidence="2 3">
    <name type="scientific">Shewanella hanedai</name>
    <name type="common">Alteromonas hanedai</name>
    <dbReference type="NCBI Taxonomy" id="25"/>
    <lineage>
        <taxon>Bacteria</taxon>
        <taxon>Pseudomonadati</taxon>
        <taxon>Pseudomonadota</taxon>
        <taxon>Gammaproteobacteria</taxon>
        <taxon>Alteromonadales</taxon>
        <taxon>Shewanellaceae</taxon>
        <taxon>Shewanella</taxon>
    </lineage>
</organism>
<evidence type="ECO:0000313" key="2">
    <source>
        <dbReference type="EMBL" id="TRY14268.1"/>
    </source>
</evidence>
<dbReference type="GO" id="GO:0008168">
    <property type="term" value="F:methyltransferase activity"/>
    <property type="evidence" value="ECO:0007669"/>
    <property type="project" value="UniProtKB-KW"/>
</dbReference>